<keyword evidence="2 4" id="KW-0378">Hydrolase</keyword>
<evidence type="ECO:0000313" key="5">
    <source>
        <dbReference type="Proteomes" id="UP000799771"/>
    </source>
</evidence>
<protein>
    <submittedName>
        <fullName evidence="4">Glycoside hydrolase family 12 protein</fullName>
    </submittedName>
</protein>
<dbReference type="InterPro" id="IPR013319">
    <property type="entry name" value="GH11/12"/>
</dbReference>
<name>A0A6A6ASN8_9PLEO</name>
<organism evidence="4 5">
    <name type="scientific">Dothidotthia symphoricarpi CBS 119687</name>
    <dbReference type="NCBI Taxonomy" id="1392245"/>
    <lineage>
        <taxon>Eukaryota</taxon>
        <taxon>Fungi</taxon>
        <taxon>Dikarya</taxon>
        <taxon>Ascomycota</taxon>
        <taxon>Pezizomycotina</taxon>
        <taxon>Dothideomycetes</taxon>
        <taxon>Pleosporomycetidae</taxon>
        <taxon>Pleosporales</taxon>
        <taxon>Dothidotthiaceae</taxon>
        <taxon>Dothidotthia</taxon>
    </lineage>
</organism>
<dbReference type="PANTHER" id="PTHR34002:SF11">
    <property type="entry name" value="CONCANAVALIN A-LIKE LECTIN_GLUCANASE"/>
    <property type="match status" value="1"/>
</dbReference>
<dbReference type="Pfam" id="PF01670">
    <property type="entry name" value="Glyco_hydro_12"/>
    <property type="match status" value="1"/>
</dbReference>
<dbReference type="OrthoDB" id="89349at2759"/>
<proteinExistence type="inferred from homology"/>
<keyword evidence="5" id="KW-1185">Reference proteome</keyword>
<dbReference type="SUPFAM" id="SSF49899">
    <property type="entry name" value="Concanavalin A-like lectins/glucanases"/>
    <property type="match status" value="1"/>
</dbReference>
<keyword evidence="2" id="KW-0624">Polysaccharide degradation</keyword>
<keyword evidence="3" id="KW-0732">Signal</keyword>
<comment type="similarity">
    <text evidence="1 2">Belongs to the glycosyl hydrolase 12 (cellulase H) family.</text>
</comment>
<keyword evidence="2" id="KW-0326">Glycosidase</keyword>
<dbReference type="InterPro" id="IPR002594">
    <property type="entry name" value="GH12"/>
</dbReference>
<accession>A0A6A6ASN8</accession>
<feature type="chain" id="PRO_5025525619" evidence="3">
    <location>
        <begin position="23"/>
        <end position="332"/>
    </location>
</feature>
<evidence type="ECO:0000313" key="4">
    <source>
        <dbReference type="EMBL" id="KAF2134969.1"/>
    </source>
</evidence>
<dbReference type="Proteomes" id="UP000799771">
    <property type="component" value="Unassembled WGS sequence"/>
</dbReference>
<dbReference type="GeneID" id="54405052"/>
<feature type="signal peptide" evidence="3">
    <location>
        <begin position="1"/>
        <end position="22"/>
    </location>
</feature>
<evidence type="ECO:0000256" key="3">
    <source>
        <dbReference type="SAM" id="SignalP"/>
    </source>
</evidence>
<dbReference type="AlphaFoldDB" id="A0A6A6ASN8"/>
<dbReference type="GO" id="GO:0000272">
    <property type="term" value="P:polysaccharide catabolic process"/>
    <property type="evidence" value="ECO:0007669"/>
    <property type="project" value="UniProtKB-KW"/>
</dbReference>
<dbReference type="EMBL" id="ML977497">
    <property type="protein sequence ID" value="KAF2134969.1"/>
    <property type="molecule type" value="Genomic_DNA"/>
</dbReference>
<keyword evidence="2" id="KW-0119">Carbohydrate metabolism</keyword>
<evidence type="ECO:0000256" key="1">
    <source>
        <dbReference type="ARBA" id="ARBA00005519"/>
    </source>
</evidence>
<gene>
    <name evidence="4" type="ORF">P153DRAFT_305924</name>
</gene>
<dbReference type="InterPro" id="IPR013320">
    <property type="entry name" value="ConA-like_dom_sf"/>
</dbReference>
<dbReference type="Gene3D" id="2.60.120.180">
    <property type="match status" value="1"/>
</dbReference>
<dbReference type="GO" id="GO:0008810">
    <property type="term" value="F:cellulase activity"/>
    <property type="evidence" value="ECO:0007669"/>
    <property type="project" value="InterPro"/>
</dbReference>
<evidence type="ECO:0000256" key="2">
    <source>
        <dbReference type="RuleBase" id="RU361163"/>
    </source>
</evidence>
<reference evidence="4" key="1">
    <citation type="journal article" date="2020" name="Stud. Mycol.">
        <title>101 Dothideomycetes genomes: a test case for predicting lifestyles and emergence of pathogens.</title>
        <authorList>
            <person name="Haridas S."/>
            <person name="Albert R."/>
            <person name="Binder M."/>
            <person name="Bloem J."/>
            <person name="Labutti K."/>
            <person name="Salamov A."/>
            <person name="Andreopoulos B."/>
            <person name="Baker S."/>
            <person name="Barry K."/>
            <person name="Bills G."/>
            <person name="Bluhm B."/>
            <person name="Cannon C."/>
            <person name="Castanera R."/>
            <person name="Culley D."/>
            <person name="Daum C."/>
            <person name="Ezra D."/>
            <person name="Gonzalez J."/>
            <person name="Henrissat B."/>
            <person name="Kuo A."/>
            <person name="Liang C."/>
            <person name="Lipzen A."/>
            <person name="Lutzoni F."/>
            <person name="Magnuson J."/>
            <person name="Mondo S."/>
            <person name="Nolan M."/>
            <person name="Ohm R."/>
            <person name="Pangilinan J."/>
            <person name="Park H.-J."/>
            <person name="Ramirez L."/>
            <person name="Alfaro M."/>
            <person name="Sun H."/>
            <person name="Tritt A."/>
            <person name="Yoshinaga Y."/>
            <person name="Zwiers L.-H."/>
            <person name="Turgeon B."/>
            <person name="Goodwin S."/>
            <person name="Spatafora J."/>
            <person name="Crous P."/>
            <person name="Grigoriev I."/>
        </authorList>
    </citation>
    <scope>NUCLEOTIDE SEQUENCE</scope>
    <source>
        <strain evidence="4">CBS 119687</strain>
    </source>
</reference>
<dbReference type="RefSeq" id="XP_033529356.1">
    <property type="nucleotide sequence ID" value="XM_033664620.1"/>
</dbReference>
<sequence length="332" mass="36872">MQSMRWLWHILEFALFTCTTLAFQELCNRSENIQQGDYRFNNNAWGEDDSGSVCTYVPNNNSNYFYSEWEWSTQPARVRAYPHIQFESDLLPLTFANISSLNFTLKWAMSPVSLIASASDDPTTHPNDDALEAINVEANVVADLFADADMVVSQQSANQTYEIMVWFGRFGSASKPIGMDDRGQMAITASVGGFNFTLYNGTNGNGQSVFSWVSPSILTSFSGDMSPFLHQLARYGLIPWDTYLGVVQFGTETFYSNSKVKFACKNFQAALGGPYAAKREPPPTITVESLPTKASAAMNLVAFRGDSMLRLSYAALLVHIWAFADLRCLGSL</sequence>
<dbReference type="PANTHER" id="PTHR34002">
    <property type="entry name" value="BLR1656 PROTEIN"/>
    <property type="match status" value="1"/>
</dbReference>